<name>M1BLC5_SOLTU</name>
<reference evidence="2" key="1">
    <citation type="journal article" date="2011" name="Nature">
        <title>Genome sequence and analysis of the tuber crop potato.</title>
        <authorList>
            <consortium name="The Potato Genome Sequencing Consortium"/>
        </authorList>
    </citation>
    <scope>NUCLEOTIDE SEQUENCE [LARGE SCALE GENOMIC DNA]</scope>
    <source>
        <strain evidence="2">cv. DM1-3 516 R44</strain>
    </source>
</reference>
<evidence type="ECO:0000313" key="2">
    <source>
        <dbReference type="Proteomes" id="UP000011115"/>
    </source>
</evidence>
<sequence length="83" mass="9121">MPNTSKRYMTHPAPHYCYYIVATKLYIHCLDVSPIPTGNLTSILSITHHKVATVIKNTKMTATKIVTGCFTISPLAAPTSVNM</sequence>
<dbReference type="EnsemblPlants" id="PGSC0003DMT400047733">
    <property type="protein sequence ID" value="PGSC0003DMT400047733"/>
    <property type="gene ID" value="PGSC0003DMG400018554"/>
</dbReference>
<organism evidence="1 2">
    <name type="scientific">Solanum tuberosum</name>
    <name type="common">Potato</name>
    <dbReference type="NCBI Taxonomy" id="4113"/>
    <lineage>
        <taxon>Eukaryota</taxon>
        <taxon>Viridiplantae</taxon>
        <taxon>Streptophyta</taxon>
        <taxon>Embryophyta</taxon>
        <taxon>Tracheophyta</taxon>
        <taxon>Spermatophyta</taxon>
        <taxon>Magnoliopsida</taxon>
        <taxon>eudicotyledons</taxon>
        <taxon>Gunneridae</taxon>
        <taxon>Pentapetalae</taxon>
        <taxon>asterids</taxon>
        <taxon>lamiids</taxon>
        <taxon>Solanales</taxon>
        <taxon>Solanaceae</taxon>
        <taxon>Solanoideae</taxon>
        <taxon>Solaneae</taxon>
        <taxon>Solanum</taxon>
    </lineage>
</organism>
<dbReference type="Proteomes" id="UP000011115">
    <property type="component" value="Unassembled WGS sequence"/>
</dbReference>
<proteinExistence type="predicted"/>
<reference evidence="1" key="2">
    <citation type="submission" date="2015-06" db="UniProtKB">
        <authorList>
            <consortium name="EnsemblPlants"/>
        </authorList>
    </citation>
    <scope>IDENTIFICATION</scope>
    <source>
        <strain evidence="1">DM1-3 516 R44</strain>
    </source>
</reference>
<evidence type="ECO:0000313" key="1">
    <source>
        <dbReference type="EnsemblPlants" id="PGSC0003DMT400047733"/>
    </source>
</evidence>
<dbReference type="PaxDb" id="4113-PGSC0003DMT400047733"/>
<dbReference type="HOGENOM" id="CLU_2547028_0_0_1"/>
<protein>
    <submittedName>
        <fullName evidence="1">Uncharacterized protein</fullName>
    </submittedName>
</protein>
<keyword evidence="2" id="KW-1185">Reference proteome</keyword>
<dbReference type="AlphaFoldDB" id="M1BLC5"/>
<dbReference type="InParanoid" id="M1BLC5"/>
<dbReference type="Gramene" id="PGSC0003DMT400047733">
    <property type="protein sequence ID" value="PGSC0003DMT400047733"/>
    <property type="gene ID" value="PGSC0003DMG400018554"/>
</dbReference>
<accession>M1BLC5</accession>